<dbReference type="InterPro" id="IPR054289">
    <property type="entry name" value="DUF7025"/>
</dbReference>
<accession>A0A9P7R4L8</accession>
<dbReference type="SMART" id="SM00382">
    <property type="entry name" value="AAA"/>
    <property type="match status" value="1"/>
</dbReference>
<dbReference type="InterPro" id="IPR003959">
    <property type="entry name" value="ATPase_AAA_core"/>
</dbReference>
<dbReference type="Pfam" id="PF22942">
    <property type="entry name" value="DUF7025"/>
    <property type="match status" value="1"/>
</dbReference>
<proteinExistence type="predicted"/>
<dbReference type="InterPro" id="IPR027417">
    <property type="entry name" value="P-loop_NTPase"/>
</dbReference>
<keyword evidence="3" id="KW-0378">Hydrolase</keyword>
<dbReference type="GO" id="GO:0016887">
    <property type="term" value="F:ATP hydrolysis activity"/>
    <property type="evidence" value="ECO:0007669"/>
    <property type="project" value="InterPro"/>
</dbReference>
<keyword evidence="4" id="KW-1185">Reference proteome</keyword>
<dbReference type="SUPFAM" id="SSF52540">
    <property type="entry name" value="P-loop containing nucleoside triphosphate hydrolases"/>
    <property type="match status" value="1"/>
</dbReference>
<organism evidence="3 4">
    <name type="scientific">Colletotrichum scovillei</name>
    <dbReference type="NCBI Taxonomy" id="1209932"/>
    <lineage>
        <taxon>Eukaryota</taxon>
        <taxon>Fungi</taxon>
        <taxon>Dikarya</taxon>
        <taxon>Ascomycota</taxon>
        <taxon>Pezizomycotina</taxon>
        <taxon>Sordariomycetes</taxon>
        <taxon>Hypocreomycetidae</taxon>
        <taxon>Glomerellales</taxon>
        <taxon>Glomerellaceae</taxon>
        <taxon>Colletotrichum</taxon>
        <taxon>Colletotrichum acutatum species complex</taxon>
    </lineage>
</organism>
<comment type="caution">
    <text evidence="3">The sequence shown here is derived from an EMBL/GenBank/DDBJ whole genome shotgun (WGS) entry which is preliminary data.</text>
</comment>
<feature type="region of interest" description="Disordered" evidence="1">
    <location>
        <begin position="1"/>
        <end position="37"/>
    </location>
</feature>
<dbReference type="PANTHER" id="PTHR46411:SF2">
    <property type="entry name" value="AAA+ ATPASE DOMAIN-CONTAINING PROTEIN"/>
    <property type="match status" value="1"/>
</dbReference>
<dbReference type="Proteomes" id="UP000699042">
    <property type="component" value="Unassembled WGS sequence"/>
</dbReference>
<dbReference type="GO" id="GO:0005524">
    <property type="term" value="F:ATP binding"/>
    <property type="evidence" value="ECO:0007669"/>
    <property type="project" value="InterPro"/>
</dbReference>
<dbReference type="InterPro" id="IPR056599">
    <property type="entry name" value="AAA_lid_fung"/>
</dbReference>
<dbReference type="Pfam" id="PF00004">
    <property type="entry name" value="AAA"/>
    <property type="match status" value="1"/>
</dbReference>
<protein>
    <submittedName>
        <fullName evidence="3">P-loop containing nucleoside triphosphate hydrolase protein</fullName>
    </submittedName>
</protein>
<dbReference type="Gene3D" id="3.40.50.300">
    <property type="entry name" value="P-loop containing nucleotide triphosphate hydrolases"/>
    <property type="match status" value="1"/>
</dbReference>
<dbReference type="PANTHER" id="PTHR46411">
    <property type="entry name" value="FAMILY ATPASE, PUTATIVE-RELATED"/>
    <property type="match status" value="1"/>
</dbReference>
<evidence type="ECO:0000313" key="4">
    <source>
        <dbReference type="Proteomes" id="UP000699042"/>
    </source>
</evidence>
<evidence type="ECO:0000256" key="1">
    <source>
        <dbReference type="SAM" id="MobiDB-lite"/>
    </source>
</evidence>
<feature type="compositionally biased region" description="Basic and acidic residues" evidence="1">
    <location>
        <begin position="19"/>
        <end position="30"/>
    </location>
</feature>
<evidence type="ECO:0000259" key="2">
    <source>
        <dbReference type="SMART" id="SM00382"/>
    </source>
</evidence>
<feature type="domain" description="AAA+ ATPase" evidence="2">
    <location>
        <begin position="523"/>
        <end position="647"/>
    </location>
</feature>
<dbReference type="Pfam" id="PF23232">
    <property type="entry name" value="AAA_lid_13"/>
    <property type="match status" value="1"/>
</dbReference>
<evidence type="ECO:0000313" key="3">
    <source>
        <dbReference type="EMBL" id="KAG7050127.1"/>
    </source>
</evidence>
<sequence length="772" mass="87724">MHSGSDILHNLGETNQDTFRSHRDLARSENDESPTPSIYMATLEHGNRKKSEPSAPLREINEFGIGIGHTTIRSYRDRQGLFKTDQLAGVPSKDKSYNDRTQVPEVTFYHRVDTFGKVWPERIEVNWWEFVDFLEGLEPFPLSERATTRGSVFNPPYVSLFHRLDALERESATTQPKSTTANSTKASTHNLGITKTILEFLKPTFHETRSRLELLNSAGPSTLVQYDDLWMLYTPGEPIFVRISGLETLCYMVDYPSVAAAPPGMYQGQLLLYCWSMTYSPQLDVFVKQDHVFNVERFHGGKEIARLPFVPARFMEDLDAVKAFAVSRGQSYWEMETTSRFQQLATSKEHSHDKGSGIRVIVQTQIDSAMDERRPPRVPSLMFNQREAIEEWSERTRRGSEIYQTTENRGIGYDSDDVPMQTGSEEVGNIRGNWFRDYDSIPPTTKPDELAMMLCPGMVHAFSLRDKRWDWYNVAHLKPVQFAVDAWKRLVLKAEYKEVIWAMVKSYLAHSTNFHDLVDGKGEGLVILLHGPPGVGKTLTAECVAESFKKPLYMVTAGDLGTDPETLEGKLSKIFDHAVAWDAILLLDEADIFLQDRDYDNLQRNALVSIFLRTLEYFNGIMFLTSNRIGAFDQAFQSRIHITIGMPEFDEPLRKEVWKIFIQDLGRKRRDGSPALLSREECKALGSEVTKSWASQPLNGRQIRNCVRSALALAEDKGVKPDASHFNKVLKLGNAFTQYMTKLQKAEAEEIAQIKGDRLAAMKDIMAQSDAA</sequence>
<dbReference type="EMBL" id="JAESDN010000005">
    <property type="protein sequence ID" value="KAG7050127.1"/>
    <property type="molecule type" value="Genomic_DNA"/>
</dbReference>
<dbReference type="InterPro" id="IPR003593">
    <property type="entry name" value="AAA+_ATPase"/>
</dbReference>
<reference evidence="3" key="1">
    <citation type="submission" date="2021-05" db="EMBL/GenBank/DDBJ databases">
        <title>Comparative genomics of three Colletotrichum scovillei strains and genetic complementation revealed genes involved fungal growth and virulence on chili pepper.</title>
        <authorList>
            <person name="Hsieh D.-K."/>
            <person name="Chuang S.-C."/>
            <person name="Chen C.-Y."/>
            <person name="Chao Y.-T."/>
            <person name="Lu M.-Y.J."/>
            <person name="Lee M.-H."/>
            <person name="Shih M.-C."/>
        </authorList>
    </citation>
    <scope>NUCLEOTIDE SEQUENCE</scope>
    <source>
        <strain evidence="3">Coll-153</strain>
    </source>
</reference>
<dbReference type="CDD" id="cd19481">
    <property type="entry name" value="RecA-like_protease"/>
    <property type="match status" value="1"/>
</dbReference>
<gene>
    <name evidence="3" type="ORF">JMJ77_012880</name>
</gene>
<dbReference type="OrthoDB" id="10042665at2759"/>
<name>A0A9P7R4L8_9PEZI</name>
<dbReference type="AlphaFoldDB" id="A0A9P7R4L8"/>